<dbReference type="SUPFAM" id="SSF51556">
    <property type="entry name" value="Metallo-dependent hydrolases"/>
    <property type="match status" value="1"/>
</dbReference>
<evidence type="ECO:0000313" key="2">
    <source>
        <dbReference type="EMBL" id="PTX42207.1"/>
    </source>
</evidence>
<feature type="domain" description="Amidohydrolase-related" evidence="1">
    <location>
        <begin position="79"/>
        <end position="445"/>
    </location>
</feature>
<gene>
    <name evidence="2" type="ORF">C8P64_2626</name>
</gene>
<dbReference type="Gene3D" id="3.30.110.90">
    <property type="entry name" value="Amidohydrolase"/>
    <property type="match status" value="1"/>
</dbReference>
<protein>
    <submittedName>
        <fullName evidence="2">Imidazolonepropionase-like amidohydrolase</fullName>
    </submittedName>
</protein>
<dbReference type="PROSITE" id="PS51257">
    <property type="entry name" value="PROKAR_LIPOPROTEIN"/>
    <property type="match status" value="1"/>
</dbReference>
<keyword evidence="2" id="KW-0378">Hydrolase</keyword>
<organism evidence="2 3">
    <name type="scientific">Christiangramia gaetbulicola</name>
    <dbReference type="NCBI Taxonomy" id="703340"/>
    <lineage>
        <taxon>Bacteria</taxon>
        <taxon>Pseudomonadati</taxon>
        <taxon>Bacteroidota</taxon>
        <taxon>Flavobacteriia</taxon>
        <taxon>Flavobacteriales</taxon>
        <taxon>Flavobacteriaceae</taxon>
        <taxon>Christiangramia</taxon>
    </lineage>
</organism>
<dbReference type="GO" id="GO:0016810">
    <property type="term" value="F:hydrolase activity, acting on carbon-nitrogen (but not peptide) bonds"/>
    <property type="evidence" value="ECO:0007669"/>
    <property type="project" value="InterPro"/>
</dbReference>
<dbReference type="Gene3D" id="3.40.50.10910">
    <property type="entry name" value="Amidohydrolase"/>
    <property type="match status" value="1"/>
</dbReference>
<dbReference type="EMBL" id="QBKQ01000003">
    <property type="protein sequence ID" value="PTX42207.1"/>
    <property type="molecule type" value="Genomic_DNA"/>
</dbReference>
<dbReference type="InterPro" id="IPR051781">
    <property type="entry name" value="Metallo-dep_Hydrolase"/>
</dbReference>
<dbReference type="OrthoDB" id="9815657at2"/>
<dbReference type="Proteomes" id="UP000244174">
    <property type="component" value="Unassembled WGS sequence"/>
</dbReference>
<dbReference type="InterPro" id="IPR011059">
    <property type="entry name" value="Metal-dep_hydrolase_composite"/>
</dbReference>
<dbReference type="Gene3D" id="2.30.40.10">
    <property type="entry name" value="Urease, subunit C, domain 1"/>
    <property type="match status" value="2"/>
</dbReference>
<dbReference type="SUPFAM" id="SSF51338">
    <property type="entry name" value="Composite domain of metallo-dependent hydrolases"/>
    <property type="match status" value="1"/>
</dbReference>
<evidence type="ECO:0000259" key="1">
    <source>
        <dbReference type="Pfam" id="PF01979"/>
    </source>
</evidence>
<proteinExistence type="predicted"/>
<reference evidence="2 3" key="1">
    <citation type="submission" date="2018-04" db="EMBL/GenBank/DDBJ databases">
        <title>Genomic Encyclopedia of Archaeal and Bacterial Type Strains, Phase II (KMG-II): from individual species to whole genera.</title>
        <authorList>
            <person name="Goeker M."/>
        </authorList>
    </citation>
    <scope>NUCLEOTIDE SEQUENCE [LARGE SCALE GENOMIC DNA]</scope>
    <source>
        <strain evidence="2 3">DSM 23082</strain>
    </source>
</reference>
<keyword evidence="3" id="KW-1185">Reference proteome</keyword>
<dbReference type="PANTHER" id="PTHR43135">
    <property type="entry name" value="ALPHA-D-RIBOSE 1-METHYLPHOSPHONATE 5-TRIPHOSPHATE DIPHOSPHATASE"/>
    <property type="match status" value="1"/>
</dbReference>
<evidence type="ECO:0000313" key="3">
    <source>
        <dbReference type="Proteomes" id="UP000244174"/>
    </source>
</evidence>
<dbReference type="InterPro" id="IPR006680">
    <property type="entry name" value="Amidohydro-rel"/>
</dbReference>
<dbReference type="Pfam" id="PF01979">
    <property type="entry name" value="Amidohydro_1"/>
    <property type="match status" value="1"/>
</dbReference>
<dbReference type="RefSeq" id="WP_108172509.1">
    <property type="nucleotide sequence ID" value="NZ_QBKQ01000003.1"/>
</dbReference>
<dbReference type="InterPro" id="IPR032466">
    <property type="entry name" value="Metal_Hydrolase"/>
</dbReference>
<comment type="caution">
    <text evidence="2">The sequence shown here is derived from an EMBL/GenBank/DDBJ whole genome shotgun (WGS) entry which is preliminary data.</text>
</comment>
<sequence>MNRIFLLSLSFLIGLISCNSEPEEVDLLITNATVLDIEQNKKWPNRFVAIRNDTIIAVKTMRNRNDFNATEVYDAEGNFVMPGLWDNHVHFRGGDTLISENKDLLPLFLKYGITTVRDAGGDISESVFKWREQIENGELEGPRIFSSGPKLDGENPAWPGSISVSTEDDVQMALDSLEKMNADYIKIYDGSITKEMYYEIIKEAEKRKLKVTGHMPLSADVTEAVKFGLDGNEHLYYVMKATSGKKDSIEKVKSGYSMIIPLARTYNDSVAKIVFEELAEAEFYVTPTLNIGSILKDLADADHSRDELLDFIGPGIQETYQGRIMSAKRAKESGSSMRDYPENVFQKMIRPMYDSGIRILAGSDCGPYNSFVYPGESLHQELKALVDAGLNTQEALLTSIKNGPRFFDLQHLYVKIGRGRIGDLIILSENPMESIENLESINAVVTKNKVLKVSELKPSITNSVKN</sequence>
<accession>A0A2T6AEG6</accession>
<name>A0A2T6AEG6_9FLAO</name>
<dbReference type="Gene3D" id="3.20.20.140">
    <property type="entry name" value="Metal-dependent hydrolases"/>
    <property type="match status" value="1"/>
</dbReference>
<dbReference type="AlphaFoldDB" id="A0A2T6AEG6"/>
<dbReference type="PANTHER" id="PTHR43135:SF3">
    <property type="entry name" value="ALPHA-D-RIBOSE 1-METHYLPHOSPHONATE 5-TRIPHOSPHATE DIPHOSPHATASE"/>
    <property type="match status" value="1"/>
</dbReference>